<dbReference type="EMBL" id="JAGTTL010000032">
    <property type="protein sequence ID" value="KAK6296529.1"/>
    <property type="molecule type" value="Genomic_DNA"/>
</dbReference>
<proteinExistence type="predicted"/>
<dbReference type="Proteomes" id="UP001356427">
    <property type="component" value="Unassembled WGS sequence"/>
</dbReference>
<protein>
    <submittedName>
        <fullName evidence="1">Uncharacterized protein</fullName>
    </submittedName>
</protein>
<accession>A0AAN8KKN9</accession>
<comment type="caution">
    <text evidence="1">The sequence shown here is derived from an EMBL/GenBank/DDBJ whole genome shotgun (WGS) entry which is preliminary data.</text>
</comment>
<name>A0AAN8KKN9_9TELE</name>
<organism evidence="1 2">
    <name type="scientific">Coregonus suidteri</name>
    <dbReference type="NCBI Taxonomy" id="861788"/>
    <lineage>
        <taxon>Eukaryota</taxon>
        <taxon>Metazoa</taxon>
        <taxon>Chordata</taxon>
        <taxon>Craniata</taxon>
        <taxon>Vertebrata</taxon>
        <taxon>Euteleostomi</taxon>
        <taxon>Actinopterygii</taxon>
        <taxon>Neopterygii</taxon>
        <taxon>Teleostei</taxon>
        <taxon>Protacanthopterygii</taxon>
        <taxon>Salmoniformes</taxon>
        <taxon>Salmonidae</taxon>
        <taxon>Coregoninae</taxon>
        <taxon>Coregonus</taxon>
    </lineage>
</organism>
<sequence length="102" mass="11374">MQSVCRLQRNVWTLTTGIIRCSRSPSIHCFQPRLAFSPVCTATNLSPSQICTHTDHTSGYNTARMSFSNHPPFPASRPSVYVWWVGQFLSLQCDTKSGIGVL</sequence>
<keyword evidence="2" id="KW-1185">Reference proteome</keyword>
<evidence type="ECO:0000313" key="1">
    <source>
        <dbReference type="EMBL" id="KAK6296529.1"/>
    </source>
</evidence>
<dbReference type="AlphaFoldDB" id="A0AAN8KKN9"/>
<reference evidence="1 2" key="1">
    <citation type="submission" date="2021-04" db="EMBL/GenBank/DDBJ databases">
        <authorList>
            <person name="De Guttry C."/>
            <person name="Zahm M."/>
            <person name="Klopp C."/>
            <person name="Cabau C."/>
            <person name="Louis A."/>
            <person name="Berthelot C."/>
            <person name="Parey E."/>
            <person name="Roest Crollius H."/>
            <person name="Montfort J."/>
            <person name="Robinson-Rechavi M."/>
            <person name="Bucao C."/>
            <person name="Bouchez O."/>
            <person name="Gislard M."/>
            <person name="Lluch J."/>
            <person name="Milhes M."/>
            <person name="Lampietro C."/>
            <person name="Lopez Roques C."/>
            <person name="Donnadieu C."/>
            <person name="Braasch I."/>
            <person name="Desvignes T."/>
            <person name="Postlethwait J."/>
            <person name="Bobe J."/>
            <person name="Wedekind C."/>
            <person name="Guiguen Y."/>
        </authorList>
    </citation>
    <scope>NUCLEOTIDE SEQUENCE [LARGE SCALE GENOMIC DNA]</scope>
    <source>
        <strain evidence="1">Cs_M1</strain>
        <tissue evidence="1">Blood</tissue>
    </source>
</reference>
<gene>
    <name evidence="1" type="ORF">J4Q44_G00326710</name>
</gene>
<evidence type="ECO:0000313" key="2">
    <source>
        <dbReference type="Proteomes" id="UP001356427"/>
    </source>
</evidence>